<dbReference type="Proteomes" id="UP000182658">
    <property type="component" value="Unassembled WGS sequence"/>
</dbReference>
<dbReference type="AlphaFoldDB" id="A0A1J7J609"/>
<feature type="compositionally biased region" description="Low complexity" evidence="1">
    <location>
        <begin position="15"/>
        <end position="26"/>
    </location>
</feature>
<feature type="compositionally biased region" description="Basic residues" evidence="1">
    <location>
        <begin position="40"/>
        <end position="49"/>
    </location>
</feature>
<dbReference type="EMBL" id="KV875093">
    <property type="protein sequence ID" value="OIW35575.1"/>
    <property type="molecule type" value="Genomic_DNA"/>
</dbReference>
<accession>A0A1J7J609</accession>
<keyword evidence="3" id="KW-1185">Reference proteome</keyword>
<proteinExistence type="predicted"/>
<evidence type="ECO:0000313" key="3">
    <source>
        <dbReference type="Proteomes" id="UP000182658"/>
    </source>
</evidence>
<name>A0A1J7J609_9PEZI</name>
<gene>
    <name evidence="2" type="ORF">CONLIGDRAFT_710735</name>
</gene>
<reference evidence="2 3" key="1">
    <citation type="submission" date="2016-10" db="EMBL/GenBank/DDBJ databases">
        <title>Draft genome sequence of Coniochaeta ligniaria NRRL30616, a lignocellulolytic fungus for bioabatement of inhibitors in plant biomass hydrolysates.</title>
        <authorList>
            <consortium name="DOE Joint Genome Institute"/>
            <person name="Jimenez D.J."/>
            <person name="Hector R.E."/>
            <person name="Riley R."/>
            <person name="Sun H."/>
            <person name="Grigoriev I.V."/>
            <person name="Van Elsas J.D."/>
            <person name="Nichols N.N."/>
        </authorList>
    </citation>
    <scope>NUCLEOTIDE SEQUENCE [LARGE SCALE GENOMIC DNA]</scope>
    <source>
        <strain evidence="2 3">NRRL 30616</strain>
    </source>
</reference>
<sequence length="115" mass="13094">MASQQQQQPSSYAKSTYSESTTFSYSKPSESQPKNESKPKRSLRQRLKKSLKEIGYPPTYHHDVLNGKNRPEYGIYGDSVFTDKRTFVLAEKVMSTIKGWIMSIGRSTPKTCIAH</sequence>
<evidence type="ECO:0000313" key="2">
    <source>
        <dbReference type="EMBL" id="OIW35575.1"/>
    </source>
</evidence>
<organism evidence="2 3">
    <name type="scientific">Coniochaeta ligniaria NRRL 30616</name>
    <dbReference type="NCBI Taxonomy" id="1408157"/>
    <lineage>
        <taxon>Eukaryota</taxon>
        <taxon>Fungi</taxon>
        <taxon>Dikarya</taxon>
        <taxon>Ascomycota</taxon>
        <taxon>Pezizomycotina</taxon>
        <taxon>Sordariomycetes</taxon>
        <taxon>Sordariomycetidae</taxon>
        <taxon>Coniochaetales</taxon>
        <taxon>Coniochaetaceae</taxon>
        <taxon>Coniochaeta</taxon>
    </lineage>
</organism>
<feature type="region of interest" description="Disordered" evidence="1">
    <location>
        <begin position="1"/>
        <end position="52"/>
    </location>
</feature>
<protein>
    <submittedName>
        <fullName evidence="2">Uncharacterized protein</fullName>
    </submittedName>
</protein>
<dbReference type="OrthoDB" id="5232757at2759"/>
<dbReference type="InParanoid" id="A0A1J7J609"/>
<evidence type="ECO:0000256" key="1">
    <source>
        <dbReference type="SAM" id="MobiDB-lite"/>
    </source>
</evidence>